<keyword evidence="2" id="KW-0285">Flavoprotein</keyword>
<comment type="cofactor">
    <cofactor evidence="1">
        <name>FMN</name>
        <dbReference type="ChEBI" id="CHEBI:58210"/>
    </cofactor>
</comment>
<dbReference type="eggNOG" id="COG1902">
    <property type="taxonomic scope" value="Bacteria"/>
</dbReference>
<dbReference type="GO" id="GO:0010181">
    <property type="term" value="F:FMN binding"/>
    <property type="evidence" value="ECO:0007669"/>
    <property type="project" value="InterPro"/>
</dbReference>
<reference evidence="7" key="1">
    <citation type="submission" date="2016-09" db="EMBL/GenBank/DDBJ databases">
        <title>Complete Genome Sequence of Brevibacterium linens SMQ-1335.</title>
        <authorList>
            <person name="de Melo A.G."/>
            <person name="Labrie S.J."/>
            <person name="Dumaresq J."/>
            <person name="Roberts R.J."/>
            <person name="Tremblay D.M."/>
            <person name="Moineau S."/>
        </authorList>
    </citation>
    <scope>NUCLEOTIDE SEQUENCE [LARGE SCALE GENOMIC DNA]</scope>
    <source>
        <strain evidence="7">SMQ-1335</strain>
    </source>
</reference>
<dbReference type="Proteomes" id="UP000094793">
    <property type="component" value="Chromosome"/>
</dbReference>
<keyword evidence="3" id="KW-0288">FMN</keyword>
<accession>A0A1D7W0W1</accession>
<dbReference type="KEGG" id="blin:BLSMQ_0614"/>
<dbReference type="InterPro" id="IPR044152">
    <property type="entry name" value="YqjM-like"/>
</dbReference>
<evidence type="ECO:0000313" key="6">
    <source>
        <dbReference type="EMBL" id="AOP52328.1"/>
    </source>
</evidence>
<dbReference type="AlphaFoldDB" id="A0A1D7W0W1"/>
<dbReference type="InterPro" id="IPR001155">
    <property type="entry name" value="OxRdtase_FMN_N"/>
</dbReference>
<gene>
    <name evidence="6" type="ORF">BLSMQ_0614</name>
</gene>
<dbReference type="PATRIC" id="fig|1703.10.peg.636"/>
<organism evidence="6 7">
    <name type="scientific">Brevibacterium aurantiacum</name>
    <dbReference type="NCBI Taxonomy" id="273384"/>
    <lineage>
        <taxon>Bacteria</taxon>
        <taxon>Bacillati</taxon>
        <taxon>Actinomycetota</taxon>
        <taxon>Actinomycetes</taxon>
        <taxon>Micrococcales</taxon>
        <taxon>Brevibacteriaceae</taxon>
        <taxon>Brevibacterium</taxon>
    </lineage>
</organism>
<dbReference type="CDD" id="cd02932">
    <property type="entry name" value="OYE_YqiM_FMN"/>
    <property type="match status" value="1"/>
</dbReference>
<dbReference type="GO" id="GO:0003959">
    <property type="term" value="F:NADPH dehydrogenase activity"/>
    <property type="evidence" value="ECO:0007669"/>
    <property type="project" value="InterPro"/>
</dbReference>
<dbReference type="PANTHER" id="PTHR43303">
    <property type="entry name" value="NADPH DEHYDROGENASE C23G7.10C-RELATED"/>
    <property type="match status" value="1"/>
</dbReference>
<dbReference type="Gene3D" id="3.20.20.70">
    <property type="entry name" value="Aldolase class I"/>
    <property type="match status" value="1"/>
</dbReference>
<dbReference type="InterPro" id="IPR013785">
    <property type="entry name" value="Aldolase_TIM"/>
</dbReference>
<keyword evidence="5" id="KW-0560">Oxidoreductase</keyword>
<name>A0A1D7W0W1_BREAU</name>
<protein>
    <submittedName>
        <fullName evidence="6">NADH-dependent flavin oxidoreductase</fullName>
    </submittedName>
</protein>
<dbReference type="Pfam" id="PF00724">
    <property type="entry name" value="Oxidored_FMN"/>
    <property type="match status" value="1"/>
</dbReference>
<dbReference type="GO" id="GO:0050661">
    <property type="term" value="F:NADP binding"/>
    <property type="evidence" value="ECO:0007669"/>
    <property type="project" value="InterPro"/>
</dbReference>
<dbReference type="SUPFAM" id="SSF51395">
    <property type="entry name" value="FMN-linked oxidoreductases"/>
    <property type="match status" value="1"/>
</dbReference>
<sequence length="358" mass="38528">MSNLLFEPLTLRGVTFRNRAWVPPMCQYSADHLDGVVTPWHFVHYGSMAKGGAGAIIVEAAGVTPEGRISPRDLGMWNDEQRDALVPIVDFMHSQGAAAGIQLAHAGRKASTYPDLGHGNEGSLSESEGGWETLAPSAVAFPGLNTPRELTEAEIGETVTAFADSARRSMEAGFDFVEIHGAHGYLLHEFLSPLSNTRSDSYGGTPENRARFLLEVVDATRAEVGEDVPVLVRLSATDWTEGGLTLDDTAQLSGWLKDHGVDLVDVSTGANVVAKIPVGPGYQTSFAAGIRKQADIPTAAVGLITEPFQAEHILATEQADVILLGRESLRDPNFPIRAAAALRHEIDYKPTQYLRAHK</sequence>
<dbReference type="RefSeq" id="WP_009885159.1">
    <property type="nucleotide sequence ID" value="NZ_AAGP01000050.1"/>
</dbReference>
<evidence type="ECO:0000256" key="3">
    <source>
        <dbReference type="ARBA" id="ARBA00022643"/>
    </source>
</evidence>
<evidence type="ECO:0000256" key="1">
    <source>
        <dbReference type="ARBA" id="ARBA00001917"/>
    </source>
</evidence>
<dbReference type="EMBL" id="CP017150">
    <property type="protein sequence ID" value="AOP52328.1"/>
    <property type="molecule type" value="Genomic_DNA"/>
</dbReference>
<evidence type="ECO:0000313" key="7">
    <source>
        <dbReference type="Proteomes" id="UP000094793"/>
    </source>
</evidence>
<evidence type="ECO:0000256" key="4">
    <source>
        <dbReference type="ARBA" id="ARBA00022857"/>
    </source>
</evidence>
<keyword evidence="4" id="KW-0521">NADP</keyword>
<proteinExistence type="predicted"/>
<evidence type="ECO:0000256" key="5">
    <source>
        <dbReference type="ARBA" id="ARBA00023002"/>
    </source>
</evidence>
<dbReference type="OrthoDB" id="3169239at2"/>
<evidence type="ECO:0000256" key="2">
    <source>
        <dbReference type="ARBA" id="ARBA00022630"/>
    </source>
</evidence>
<dbReference type="PANTHER" id="PTHR43303:SF4">
    <property type="entry name" value="NADPH DEHYDROGENASE C23G7.10C-RELATED"/>
    <property type="match status" value="1"/>
</dbReference>